<dbReference type="PANTHER" id="PTHR40074">
    <property type="entry name" value="O-ACETYLTRANSFERASE WECH"/>
    <property type="match status" value="1"/>
</dbReference>
<evidence type="ECO:0000256" key="7">
    <source>
        <dbReference type="SAM" id="MobiDB-lite"/>
    </source>
</evidence>
<evidence type="ECO:0000256" key="1">
    <source>
        <dbReference type="ARBA" id="ARBA00004651"/>
    </source>
</evidence>
<gene>
    <name evidence="10" type="ORF">AQ490_18630</name>
</gene>
<evidence type="ECO:0000256" key="2">
    <source>
        <dbReference type="ARBA" id="ARBA00007400"/>
    </source>
</evidence>
<dbReference type="Proteomes" id="UP000050867">
    <property type="component" value="Unassembled WGS sequence"/>
</dbReference>
<dbReference type="EMBL" id="LLZU01000010">
    <property type="protein sequence ID" value="KRV49867.1"/>
    <property type="molecule type" value="Genomic_DNA"/>
</dbReference>
<dbReference type="GO" id="GO:0009246">
    <property type="term" value="P:enterobacterial common antigen biosynthetic process"/>
    <property type="evidence" value="ECO:0007669"/>
    <property type="project" value="TreeGrafter"/>
</dbReference>
<evidence type="ECO:0000256" key="5">
    <source>
        <dbReference type="ARBA" id="ARBA00022989"/>
    </source>
</evidence>
<feature type="transmembrane region" description="Helical" evidence="8">
    <location>
        <begin position="294"/>
        <end position="313"/>
    </location>
</feature>
<feature type="transmembrane region" description="Helical" evidence="8">
    <location>
        <begin position="76"/>
        <end position="96"/>
    </location>
</feature>
<evidence type="ECO:0000256" key="6">
    <source>
        <dbReference type="ARBA" id="ARBA00023136"/>
    </source>
</evidence>
<keyword evidence="4 8" id="KW-0812">Transmembrane</keyword>
<reference evidence="10 11" key="1">
    <citation type="submission" date="2015-10" db="EMBL/GenBank/DDBJ databases">
        <title>Draft genome sequence of pyrrolomycin-producing Streptomyces vitaminophilus.</title>
        <authorList>
            <person name="Graham D.E."/>
            <person name="Mahan K.M."/>
            <person name="Klingeman D.M."/>
            <person name="Hettich R.L."/>
            <person name="Parry R.J."/>
        </authorList>
    </citation>
    <scope>NUCLEOTIDE SEQUENCE [LARGE SCALE GENOMIC DNA]</scope>
    <source>
        <strain evidence="10 11">ATCC 31673</strain>
    </source>
</reference>
<feature type="transmembrane region" description="Helical" evidence="8">
    <location>
        <begin position="180"/>
        <end position="196"/>
    </location>
</feature>
<feature type="transmembrane region" description="Helical" evidence="8">
    <location>
        <begin position="262"/>
        <end position="282"/>
    </location>
</feature>
<organism evidence="10 11">
    <name type="scientific">Wenjunlia vitaminophila</name>
    <name type="common">Streptomyces vitaminophilus</name>
    <dbReference type="NCBI Taxonomy" id="76728"/>
    <lineage>
        <taxon>Bacteria</taxon>
        <taxon>Bacillati</taxon>
        <taxon>Actinomycetota</taxon>
        <taxon>Actinomycetes</taxon>
        <taxon>Kitasatosporales</taxon>
        <taxon>Streptomycetaceae</taxon>
        <taxon>Wenjunlia</taxon>
    </lineage>
</organism>
<keyword evidence="3" id="KW-1003">Cell membrane</keyword>
<feature type="region of interest" description="Disordered" evidence="7">
    <location>
        <begin position="1"/>
        <end position="25"/>
    </location>
</feature>
<dbReference type="GO" id="GO:0016413">
    <property type="term" value="F:O-acetyltransferase activity"/>
    <property type="evidence" value="ECO:0007669"/>
    <property type="project" value="TreeGrafter"/>
</dbReference>
<evidence type="ECO:0000259" key="9">
    <source>
        <dbReference type="Pfam" id="PF01757"/>
    </source>
</evidence>
<sequence length="362" mass="38919">MTVPAPRNGSGRVTTPAPDTPDRARREHRYDIDVLRVICACAVIVGHVGGEFMNAVDRSPDNGGPAYWTGVFLDSLTSWAVPTYFAIAGWAVLVGAPPRNGATLRTRSLRMIVPVGVWSAVYLLWGRWRGTNDAPLRELAVDAVFGTVQPAYHLWYFYAHVPLILLLGCVVLLRDGRRPWGVVAALLVIAAGPTALGDVGELTGWDVPRFGWQTGMYSLVYAVCGALLCSLPATSRRHRGWWWVGAAVSLGAVVWSQHRIHFVIPNASVLVAALTACVLMALTGLRVPDRVRPVLSRLTGAGLGAFMCHVLLLKTFAPRIVSADSGWAGTVVAAVALTLATAVPAFAASLLWGRLGLRRYLG</sequence>
<evidence type="ECO:0000256" key="3">
    <source>
        <dbReference type="ARBA" id="ARBA00022475"/>
    </source>
</evidence>
<proteinExistence type="inferred from homology"/>
<feature type="domain" description="Acyltransferase 3" evidence="9">
    <location>
        <begin position="30"/>
        <end position="343"/>
    </location>
</feature>
<comment type="caution">
    <text evidence="10">The sequence shown here is derived from an EMBL/GenBank/DDBJ whole genome shotgun (WGS) entry which is preliminary data.</text>
</comment>
<comment type="subcellular location">
    <subcellularLocation>
        <location evidence="1">Cell membrane</location>
        <topology evidence="1">Multi-pass membrane protein</topology>
    </subcellularLocation>
</comment>
<dbReference type="GO" id="GO:0005886">
    <property type="term" value="C:plasma membrane"/>
    <property type="evidence" value="ECO:0007669"/>
    <property type="project" value="UniProtKB-SubCell"/>
</dbReference>
<accession>A0A0T6LUT4</accession>
<comment type="similarity">
    <text evidence="2">Belongs to the acyltransferase 3 family.</text>
</comment>
<dbReference type="InterPro" id="IPR002656">
    <property type="entry name" value="Acyl_transf_3_dom"/>
</dbReference>
<feature type="transmembrane region" description="Helical" evidence="8">
    <location>
        <begin position="155"/>
        <end position="173"/>
    </location>
</feature>
<feature type="transmembrane region" description="Helical" evidence="8">
    <location>
        <begin position="34"/>
        <end position="56"/>
    </location>
</feature>
<feature type="transmembrane region" description="Helical" evidence="8">
    <location>
        <begin position="240"/>
        <end position="256"/>
    </location>
</feature>
<feature type="transmembrane region" description="Helical" evidence="8">
    <location>
        <begin position="108"/>
        <end position="125"/>
    </location>
</feature>
<keyword evidence="5 8" id="KW-1133">Transmembrane helix</keyword>
<keyword evidence="11" id="KW-1185">Reference proteome</keyword>
<evidence type="ECO:0000256" key="8">
    <source>
        <dbReference type="SAM" id="Phobius"/>
    </source>
</evidence>
<protein>
    <recommendedName>
        <fullName evidence="9">Acyltransferase 3 domain-containing protein</fullName>
    </recommendedName>
</protein>
<evidence type="ECO:0000313" key="11">
    <source>
        <dbReference type="Proteomes" id="UP000050867"/>
    </source>
</evidence>
<feature type="transmembrane region" description="Helical" evidence="8">
    <location>
        <begin position="216"/>
        <end position="233"/>
    </location>
</feature>
<dbReference type="PANTHER" id="PTHR40074:SF2">
    <property type="entry name" value="O-ACETYLTRANSFERASE WECH"/>
    <property type="match status" value="1"/>
</dbReference>
<evidence type="ECO:0000256" key="4">
    <source>
        <dbReference type="ARBA" id="ARBA00022692"/>
    </source>
</evidence>
<keyword evidence="6 8" id="KW-0472">Membrane</keyword>
<name>A0A0T6LUT4_WENVI</name>
<evidence type="ECO:0000313" key="10">
    <source>
        <dbReference type="EMBL" id="KRV49867.1"/>
    </source>
</evidence>
<dbReference type="Pfam" id="PF01757">
    <property type="entry name" value="Acyl_transf_3"/>
    <property type="match status" value="1"/>
</dbReference>
<dbReference type="AlphaFoldDB" id="A0A0T6LUT4"/>
<dbReference type="eggNOG" id="COG3274">
    <property type="taxonomic scope" value="Bacteria"/>
</dbReference>
<feature type="transmembrane region" description="Helical" evidence="8">
    <location>
        <begin position="325"/>
        <end position="352"/>
    </location>
</feature>